<gene>
    <name evidence="2" type="ORF">Mucpa_0591</name>
</gene>
<dbReference type="EMBL" id="CM001403">
    <property type="protein sequence ID" value="EHQ24783.1"/>
    <property type="molecule type" value="Genomic_DNA"/>
</dbReference>
<protein>
    <recommendedName>
        <fullName evidence="4">YcxB-like protein domain-containing protein</fullName>
    </recommendedName>
</protein>
<keyword evidence="1" id="KW-0812">Transmembrane</keyword>
<dbReference type="AlphaFoldDB" id="H1Y447"/>
<name>H1Y447_9SPHI</name>
<reference evidence="2" key="1">
    <citation type="submission" date="2011-09" db="EMBL/GenBank/DDBJ databases">
        <title>The permanent draft genome of Mucilaginibacter paludis DSM 18603.</title>
        <authorList>
            <consortium name="US DOE Joint Genome Institute (JGI-PGF)"/>
            <person name="Lucas S."/>
            <person name="Han J."/>
            <person name="Lapidus A."/>
            <person name="Bruce D."/>
            <person name="Goodwin L."/>
            <person name="Pitluck S."/>
            <person name="Peters L."/>
            <person name="Kyrpides N."/>
            <person name="Mavromatis K."/>
            <person name="Ivanova N."/>
            <person name="Mikhailova N."/>
            <person name="Held B."/>
            <person name="Detter J.C."/>
            <person name="Tapia R."/>
            <person name="Han C."/>
            <person name="Land M."/>
            <person name="Hauser L."/>
            <person name="Markowitz V."/>
            <person name="Cheng J.-F."/>
            <person name="Hugenholtz P."/>
            <person name="Woyke T."/>
            <person name="Wu D."/>
            <person name="Tindall B."/>
            <person name="Brambilla E."/>
            <person name="Klenk H.-P."/>
            <person name="Eisen J.A."/>
        </authorList>
    </citation>
    <scope>NUCLEOTIDE SEQUENCE [LARGE SCALE GENOMIC DNA]</scope>
    <source>
        <strain evidence="2">DSM 18603</strain>
    </source>
</reference>
<evidence type="ECO:0000313" key="3">
    <source>
        <dbReference type="Proteomes" id="UP000002774"/>
    </source>
</evidence>
<keyword evidence="1" id="KW-0472">Membrane</keyword>
<proteinExistence type="predicted"/>
<dbReference type="RefSeq" id="WP_008504356.1">
    <property type="nucleotide sequence ID" value="NZ_CM001403.1"/>
</dbReference>
<evidence type="ECO:0000313" key="2">
    <source>
        <dbReference type="EMBL" id="EHQ24783.1"/>
    </source>
</evidence>
<dbReference type="HOGENOM" id="CLU_1667409_0_0_10"/>
<dbReference type="Proteomes" id="UP000002774">
    <property type="component" value="Chromosome"/>
</dbReference>
<organism evidence="2 3">
    <name type="scientific">Mucilaginibacter paludis DSM 18603</name>
    <dbReference type="NCBI Taxonomy" id="714943"/>
    <lineage>
        <taxon>Bacteria</taxon>
        <taxon>Pseudomonadati</taxon>
        <taxon>Bacteroidota</taxon>
        <taxon>Sphingobacteriia</taxon>
        <taxon>Sphingobacteriales</taxon>
        <taxon>Sphingobacteriaceae</taxon>
        <taxon>Mucilaginibacter</taxon>
    </lineage>
</organism>
<evidence type="ECO:0000256" key="1">
    <source>
        <dbReference type="SAM" id="Phobius"/>
    </source>
</evidence>
<evidence type="ECO:0008006" key="4">
    <source>
        <dbReference type="Google" id="ProtNLM"/>
    </source>
</evidence>
<dbReference type="eggNOG" id="ENOG5030Y89">
    <property type="taxonomic scope" value="Bacteria"/>
</dbReference>
<dbReference type="OrthoDB" id="794779at2"/>
<feature type="transmembrane region" description="Helical" evidence="1">
    <location>
        <begin position="61"/>
        <end position="79"/>
    </location>
</feature>
<sequence>MDFSITSKLDKGDYIKVMFIGLYKKPYYIMATILGLCLLIISILNYLNAISFEVYSPFTDAVLGLFLLLSPSIIVFFAVSQAKSNPSLLNDMTYTFNEESMAVNGLTFKSEFLWEHIIKQKEIGKFLILYHTQKFGNFIDKSKLTSEELLFIKSKIKK</sequence>
<feature type="transmembrane region" description="Helical" evidence="1">
    <location>
        <begin position="27"/>
        <end position="49"/>
    </location>
</feature>
<keyword evidence="1" id="KW-1133">Transmembrane helix</keyword>
<accession>H1Y447</accession>
<keyword evidence="3" id="KW-1185">Reference proteome</keyword>